<dbReference type="SMART" id="SM00320">
    <property type="entry name" value="WD40"/>
    <property type="match status" value="3"/>
</dbReference>
<dbReference type="EMBL" id="AMQN01007667">
    <property type="status" value="NOT_ANNOTATED_CDS"/>
    <property type="molecule type" value="Genomic_DNA"/>
</dbReference>
<dbReference type="PANTHER" id="PTHR19868">
    <property type="entry name" value="RECEPTOR FOR ACTIVATED PROTEIN KINASE C RACK1"/>
    <property type="match status" value="1"/>
</dbReference>
<feature type="compositionally biased region" description="Polar residues" evidence="6">
    <location>
        <begin position="100"/>
        <end position="122"/>
    </location>
</feature>
<feature type="repeat" description="WD" evidence="5">
    <location>
        <begin position="193"/>
        <end position="233"/>
    </location>
</feature>
<accession>R7UI17</accession>
<evidence type="ECO:0000256" key="3">
    <source>
        <dbReference type="ARBA" id="ARBA00022737"/>
    </source>
</evidence>
<dbReference type="PROSITE" id="PS50294">
    <property type="entry name" value="WD_REPEATS_REGION"/>
    <property type="match status" value="1"/>
</dbReference>
<organism evidence="7">
    <name type="scientific">Capitella teleta</name>
    <name type="common">Polychaete worm</name>
    <dbReference type="NCBI Taxonomy" id="283909"/>
    <lineage>
        <taxon>Eukaryota</taxon>
        <taxon>Metazoa</taxon>
        <taxon>Spiralia</taxon>
        <taxon>Lophotrochozoa</taxon>
        <taxon>Annelida</taxon>
        <taxon>Polychaeta</taxon>
        <taxon>Sedentaria</taxon>
        <taxon>Scolecida</taxon>
        <taxon>Capitellidae</taxon>
        <taxon>Capitella</taxon>
    </lineage>
</organism>
<reference evidence="8" key="3">
    <citation type="submission" date="2015-06" db="UniProtKB">
        <authorList>
            <consortium name="EnsemblMetazoa"/>
        </authorList>
    </citation>
    <scope>IDENTIFICATION</scope>
</reference>
<evidence type="ECO:0000256" key="1">
    <source>
        <dbReference type="ARBA" id="ARBA00007253"/>
    </source>
</evidence>
<protein>
    <recommendedName>
        <fullName evidence="4">Small ribosomal subunit protein RACK1</fullName>
    </recommendedName>
</protein>
<dbReference type="GO" id="GO:0045182">
    <property type="term" value="F:translation regulator activity"/>
    <property type="evidence" value="ECO:0007669"/>
    <property type="project" value="InterPro"/>
</dbReference>
<sequence length="265" mass="28355">MGEQMALRTTLIGHGDWVTQVATTPGFPDALVSASRDKALILWKLSSEDGIYGRATKCLKGHEHFVSDVVLSSDASVLPPVVLLDTPCKDVMSVVFSTDLSPPSSCGTPSVSASTPSKTRATATECPASGSLPTPRTRSLFPLDGILKTNHYGHSGYLNCVTVSPGGSLCASGGKDGQAMLWDLNEGKHLYTLDGGGDTINALTFSPNRYWLCAATDPYIKIWDLKNKLVVDELRQEVILSSKAPECTSLAWSEGGQTLVCWIHR</sequence>
<feature type="repeat" description="WD" evidence="5">
    <location>
        <begin position="11"/>
        <end position="53"/>
    </location>
</feature>
<dbReference type="FunFam" id="2.130.10.10:FF:000615">
    <property type="entry name" value="Receptor for activated C kinase 1"/>
    <property type="match status" value="1"/>
</dbReference>
<dbReference type="InterPro" id="IPR015943">
    <property type="entry name" value="WD40/YVTN_repeat-like_dom_sf"/>
</dbReference>
<dbReference type="GO" id="GO:0043022">
    <property type="term" value="F:ribosome binding"/>
    <property type="evidence" value="ECO:0007669"/>
    <property type="project" value="InterPro"/>
</dbReference>
<dbReference type="EnsemblMetazoa" id="CapteT4672">
    <property type="protein sequence ID" value="CapteP4672"/>
    <property type="gene ID" value="CapteG4672"/>
</dbReference>
<evidence type="ECO:0000313" key="7">
    <source>
        <dbReference type="EMBL" id="ELU05860.1"/>
    </source>
</evidence>
<dbReference type="InterPro" id="IPR019775">
    <property type="entry name" value="WD40_repeat_CS"/>
</dbReference>
<evidence type="ECO:0000256" key="5">
    <source>
        <dbReference type="PROSITE-ProRule" id="PRU00221"/>
    </source>
</evidence>
<evidence type="ECO:0000256" key="4">
    <source>
        <dbReference type="ARBA" id="ARBA00035297"/>
    </source>
</evidence>
<evidence type="ECO:0000256" key="6">
    <source>
        <dbReference type="SAM" id="MobiDB-lite"/>
    </source>
</evidence>
<feature type="repeat" description="WD" evidence="5">
    <location>
        <begin position="151"/>
        <end position="192"/>
    </location>
</feature>
<dbReference type="Pfam" id="PF00400">
    <property type="entry name" value="WD40"/>
    <property type="match status" value="3"/>
</dbReference>
<comment type="similarity">
    <text evidence="1">Belongs to the WD repeat G protein beta family. Ribosomal protein RACK1 subfamily.</text>
</comment>
<dbReference type="HOGENOM" id="CLU_000288_57_7_1"/>
<evidence type="ECO:0000313" key="9">
    <source>
        <dbReference type="Proteomes" id="UP000014760"/>
    </source>
</evidence>
<dbReference type="PROSITE" id="PS00678">
    <property type="entry name" value="WD_REPEATS_1"/>
    <property type="match status" value="1"/>
</dbReference>
<keyword evidence="3" id="KW-0677">Repeat</keyword>
<gene>
    <name evidence="7" type="ORF">CAPTEDRAFT_4672</name>
</gene>
<evidence type="ECO:0000256" key="2">
    <source>
        <dbReference type="ARBA" id="ARBA00022574"/>
    </source>
</evidence>
<dbReference type="PROSITE" id="PS50082">
    <property type="entry name" value="WD_REPEATS_2"/>
    <property type="match status" value="3"/>
</dbReference>
<evidence type="ECO:0000313" key="8">
    <source>
        <dbReference type="EnsemblMetazoa" id="CapteP4672"/>
    </source>
</evidence>
<dbReference type="InterPro" id="IPR036322">
    <property type="entry name" value="WD40_repeat_dom_sf"/>
</dbReference>
<feature type="region of interest" description="Disordered" evidence="6">
    <location>
        <begin position="100"/>
        <end position="133"/>
    </location>
</feature>
<proteinExistence type="inferred from homology"/>
<dbReference type="OrthoDB" id="7875889at2759"/>
<keyword evidence="2 5" id="KW-0853">WD repeat</keyword>
<dbReference type="InterPro" id="IPR045223">
    <property type="entry name" value="RACK1-like"/>
</dbReference>
<keyword evidence="9" id="KW-1185">Reference proteome</keyword>
<dbReference type="InterPro" id="IPR001680">
    <property type="entry name" value="WD40_rpt"/>
</dbReference>
<reference evidence="7 9" key="2">
    <citation type="journal article" date="2013" name="Nature">
        <title>Insights into bilaterian evolution from three spiralian genomes.</title>
        <authorList>
            <person name="Simakov O."/>
            <person name="Marletaz F."/>
            <person name="Cho S.J."/>
            <person name="Edsinger-Gonzales E."/>
            <person name="Havlak P."/>
            <person name="Hellsten U."/>
            <person name="Kuo D.H."/>
            <person name="Larsson T."/>
            <person name="Lv J."/>
            <person name="Arendt D."/>
            <person name="Savage R."/>
            <person name="Osoegawa K."/>
            <person name="de Jong P."/>
            <person name="Grimwood J."/>
            <person name="Chapman J.A."/>
            <person name="Shapiro H."/>
            <person name="Aerts A."/>
            <person name="Otillar R.P."/>
            <person name="Terry A.Y."/>
            <person name="Boore J.L."/>
            <person name="Grigoriev I.V."/>
            <person name="Lindberg D.R."/>
            <person name="Seaver E.C."/>
            <person name="Weisblat D.A."/>
            <person name="Putnam N.H."/>
            <person name="Rokhsar D.S."/>
        </authorList>
    </citation>
    <scope>NUCLEOTIDE SEQUENCE</scope>
    <source>
        <strain evidence="7 9">I ESC-2004</strain>
    </source>
</reference>
<dbReference type="OMA" id="AQVPYCV"/>
<dbReference type="SUPFAM" id="SSF50978">
    <property type="entry name" value="WD40 repeat-like"/>
    <property type="match status" value="1"/>
</dbReference>
<reference evidence="9" key="1">
    <citation type="submission" date="2012-12" db="EMBL/GenBank/DDBJ databases">
        <authorList>
            <person name="Hellsten U."/>
            <person name="Grimwood J."/>
            <person name="Chapman J.A."/>
            <person name="Shapiro H."/>
            <person name="Aerts A."/>
            <person name="Otillar R.P."/>
            <person name="Terry A.Y."/>
            <person name="Boore J.L."/>
            <person name="Simakov O."/>
            <person name="Marletaz F."/>
            <person name="Cho S.-J."/>
            <person name="Edsinger-Gonzales E."/>
            <person name="Havlak P."/>
            <person name="Kuo D.-H."/>
            <person name="Larsson T."/>
            <person name="Lv J."/>
            <person name="Arendt D."/>
            <person name="Savage R."/>
            <person name="Osoegawa K."/>
            <person name="de Jong P."/>
            <person name="Lindberg D.R."/>
            <person name="Seaver E.C."/>
            <person name="Weisblat D.A."/>
            <person name="Putnam N.H."/>
            <person name="Grigoriev I.V."/>
            <person name="Rokhsar D.S."/>
        </authorList>
    </citation>
    <scope>NUCLEOTIDE SEQUENCE</scope>
    <source>
        <strain evidence="9">I ESC-2004</strain>
    </source>
</reference>
<dbReference type="EMBL" id="KB301152">
    <property type="protein sequence ID" value="ELU05860.1"/>
    <property type="molecule type" value="Genomic_DNA"/>
</dbReference>
<dbReference type="STRING" id="283909.R7UI17"/>
<name>R7UI17_CAPTE</name>
<dbReference type="Gene3D" id="2.130.10.10">
    <property type="entry name" value="YVTN repeat-like/Quinoprotein amine dehydrogenase"/>
    <property type="match status" value="2"/>
</dbReference>
<dbReference type="Proteomes" id="UP000014760">
    <property type="component" value="Unassembled WGS sequence"/>
</dbReference>
<dbReference type="AlphaFoldDB" id="R7UI17"/>